<dbReference type="PANTHER" id="PTHR13370">
    <property type="entry name" value="RNA METHYLASE-RELATED"/>
    <property type="match status" value="1"/>
</dbReference>
<evidence type="ECO:0000313" key="5">
    <source>
        <dbReference type="Proteomes" id="UP000014714"/>
    </source>
</evidence>
<reference evidence="5" key="2">
    <citation type="submission" date="2013-03" db="EMBL/GenBank/DDBJ databases">
        <title>The Cellulophaga phages: a novel, diverse, and globally ubiquitous model system.</title>
        <authorList>
            <person name="Holmfeldt K."/>
            <person name="Solonenko N."/>
            <person name="Shah M."/>
            <person name="Corrier K."/>
            <person name="Riemann L."/>
            <person name="VerBerkmoes N.C."/>
            <person name="Sullivan M.B."/>
        </authorList>
    </citation>
    <scope>NUCLEOTIDE SEQUENCE [LARGE SCALE GENOMIC DNA]</scope>
</reference>
<dbReference type="OrthoDB" id="3832at10239"/>
<protein>
    <submittedName>
        <fullName evidence="4">DNA methylase</fullName>
    </submittedName>
</protein>
<dbReference type="GeneID" id="16796752"/>
<evidence type="ECO:0000259" key="3">
    <source>
        <dbReference type="Pfam" id="PF01555"/>
    </source>
</evidence>
<dbReference type="InterPro" id="IPR002941">
    <property type="entry name" value="DNA_methylase_N4/N6"/>
</dbReference>
<dbReference type="GO" id="GO:0003677">
    <property type="term" value="F:DNA binding"/>
    <property type="evidence" value="ECO:0007669"/>
    <property type="project" value="InterPro"/>
</dbReference>
<proteinExistence type="predicted"/>
<dbReference type="Gene3D" id="3.40.50.150">
    <property type="entry name" value="Vaccinia Virus protein VP39"/>
    <property type="match status" value="1"/>
</dbReference>
<dbReference type="KEGG" id="vg:16796752"/>
<dbReference type="PANTHER" id="PTHR13370:SF24">
    <property type="entry name" value="TYPE III RESTRICTION-MODIFICATION ENZYME STYLTI MOD SUBUNIT"/>
    <property type="match status" value="1"/>
</dbReference>
<dbReference type="InterPro" id="IPR029063">
    <property type="entry name" value="SAM-dependent_MTases_sf"/>
</dbReference>
<gene>
    <name evidence="4" type="ORF">Phi12:1_gp6</name>
</gene>
<dbReference type="GO" id="GO:0008170">
    <property type="term" value="F:N-methyltransferase activity"/>
    <property type="evidence" value="ECO:0007669"/>
    <property type="project" value="InterPro"/>
</dbReference>
<evidence type="ECO:0000256" key="1">
    <source>
        <dbReference type="ARBA" id="ARBA00022603"/>
    </source>
</evidence>
<evidence type="ECO:0000313" key="4">
    <source>
        <dbReference type="EMBL" id="AGO47972.1"/>
    </source>
</evidence>
<accession>S0A0D5</accession>
<dbReference type="SUPFAM" id="SSF53335">
    <property type="entry name" value="S-adenosyl-L-methionine-dependent methyltransferases"/>
    <property type="match status" value="1"/>
</dbReference>
<dbReference type="GO" id="GO:0032259">
    <property type="term" value="P:methylation"/>
    <property type="evidence" value="ECO:0007669"/>
    <property type="project" value="UniProtKB-KW"/>
</dbReference>
<organism evidence="4 5">
    <name type="scientific">Cellulophaga phage phi12:1</name>
    <dbReference type="NCBI Taxonomy" id="1327976"/>
    <lineage>
        <taxon>Viruses</taxon>
        <taxon>Duplodnaviria</taxon>
        <taxon>Heunggongvirae</taxon>
        <taxon>Uroviricota</taxon>
        <taxon>Caudoviricetes</taxon>
        <taxon>Helsingorvirus</taxon>
        <taxon>Helsingorvirus Cba121</taxon>
    </lineage>
</organism>
<feature type="domain" description="DNA methylase N-4/N-6" evidence="3">
    <location>
        <begin position="25"/>
        <end position="250"/>
    </location>
</feature>
<evidence type="ECO:0000256" key="2">
    <source>
        <dbReference type="ARBA" id="ARBA00022679"/>
    </source>
</evidence>
<keyword evidence="2" id="KW-0808">Transferase</keyword>
<dbReference type="Pfam" id="PF01555">
    <property type="entry name" value="N6_N4_Mtase"/>
    <property type="match status" value="1"/>
</dbReference>
<dbReference type="InterPro" id="IPR001091">
    <property type="entry name" value="RM_Methyltransferase"/>
</dbReference>
<dbReference type="REBASE" id="66105">
    <property type="entry name" value="M.Cph12ORF6P"/>
</dbReference>
<sequence length="267" mass="31539">MIDIMIDIRLGDNLELMAEMQDNTVDLIYCDILYGTGRKFKDYQDLKPKREIIEEHYIPRIKEMHRILKDTGSIYLQMDYKISHWLRCILDDVFGYENMVNQIIWNYQRWANSTKNFTRQNDHILFYSKSKKYTFNNLYEPFSDKSKHKGKRYSEWENGSLKTKKYVNNDRLKNMSDVWNISYLNPMSKEKNGYNTQKPKQLIERIIKASSNEGDLVADFYAGSFTTAEVCKDLNRNFIGCDISEKAVEIGCARVGAKKNIVHNEKI</sequence>
<reference evidence="4 5" key="1">
    <citation type="journal article" date="2013" name="Proc. Natl. Acad. Sci. U.S.A.">
        <title>Twelve previously unknown phage genera are ubiquitous in global oceans.</title>
        <authorList>
            <person name="Holmfeldt K."/>
            <person name="Solonenko N."/>
            <person name="Shah M."/>
            <person name="Corrier K."/>
            <person name="Riemann L."/>
            <person name="Verberkmoes N.C."/>
            <person name="Sullivan M.B."/>
        </authorList>
    </citation>
    <scope>NUCLEOTIDE SEQUENCE [LARGE SCALE GENOMIC DNA]</scope>
    <source>
        <strain evidence="4">Phi12:1</strain>
    </source>
</reference>
<keyword evidence="1 4" id="KW-0489">Methyltransferase</keyword>
<keyword evidence="5" id="KW-1185">Reference proteome</keyword>
<dbReference type="RefSeq" id="YP_008240985.1">
    <property type="nucleotide sequence ID" value="NC_021791.1"/>
</dbReference>
<name>S0A0D5_9CAUD</name>
<dbReference type="Proteomes" id="UP000014714">
    <property type="component" value="Segment"/>
</dbReference>
<dbReference type="PRINTS" id="PR00508">
    <property type="entry name" value="S21N4MTFRASE"/>
</dbReference>
<dbReference type="EMBL" id="KC821613">
    <property type="protein sequence ID" value="AGO47972.1"/>
    <property type="molecule type" value="Genomic_DNA"/>
</dbReference>